<accession>A0A9Q1JUX8</accession>
<dbReference type="EMBL" id="JAKOGI010000684">
    <property type="protein sequence ID" value="KAJ8431525.1"/>
    <property type="molecule type" value="Genomic_DNA"/>
</dbReference>
<keyword evidence="3" id="KW-1185">Reference proteome</keyword>
<evidence type="ECO:0000313" key="2">
    <source>
        <dbReference type="EMBL" id="KAJ8431525.1"/>
    </source>
</evidence>
<gene>
    <name evidence="2" type="ORF">Cgig2_009762</name>
</gene>
<evidence type="ECO:0000256" key="1">
    <source>
        <dbReference type="SAM" id="MobiDB-lite"/>
    </source>
</evidence>
<feature type="compositionally biased region" description="Basic and acidic residues" evidence="1">
    <location>
        <begin position="1"/>
        <end position="15"/>
    </location>
</feature>
<organism evidence="2 3">
    <name type="scientific">Carnegiea gigantea</name>
    <dbReference type="NCBI Taxonomy" id="171969"/>
    <lineage>
        <taxon>Eukaryota</taxon>
        <taxon>Viridiplantae</taxon>
        <taxon>Streptophyta</taxon>
        <taxon>Embryophyta</taxon>
        <taxon>Tracheophyta</taxon>
        <taxon>Spermatophyta</taxon>
        <taxon>Magnoliopsida</taxon>
        <taxon>eudicotyledons</taxon>
        <taxon>Gunneridae</taxon>
        <taxon>Pentapetalae</taxon>
        <taxon>Caryophyllales</taxon>
        <taxon>Cactineae</taxon>
        <taxon>Cactaceae</taxon>
        <taxon>Cactoideae</taxon>
        <taxon>Echinocereeae</taxon>
        <taxon>Carnegiea</taxon>
    </lineage>
</organism>
<dbReference type="AlphaFoldDB" id="A0A9Q1JUX8"/>
<comment type="caution">
    <text evidence="2">The sequence shown here is derived from an EMBL/GenBank/DDBJ whole genome shotgun (WGS) entry which is preliminary data.</text>
</comment>
<evidence type="ECO:0000313" key="3">
    <source>
        <dbReference type="Proteomes" id="UP001153076"/>
    </source>
</evidence>
<name>A0A9Q1JUX8_9CARY</name>
<reference evidence="2" key="1">
    <citation type="submission" date="2022-04" db="EMBL/GenBank/DDBJ databases">
        <title>Carnegiea gigantea Genome sequencing and assembly v2.</title>
        <authorList>
            <person name="Copetti D."/>
            <person name="Sanderson M.J."/>
            <person name="Burquez A."/>
            <person name="Wojciechowski M.F."/>
        </authorList>
    </citation>
    <scope>NUCLEOTIDE SEQUENCE</scope>
    <source>
        <strain evidence="2">SGP5-SGP5p</strain>
        <tissue evidence="2">Aerial part</tissue>
    </source>
</reference>
<sequence length="167" mass="18051">MTDHPELWGKQEKVTSRGHPVVATTDRGVTHGQPVVVPCSPPTTTPHLSCLLVAPHGPPHCRQQPADGTDCCGMCVSPSLYRRINHHQGTPSATASTTGPADLTKLSGANILFVALGLRRYLYLWKITSKSLVNGVLLTMQSLIHDGVYRFMSQLLLEMNGTGPRCS</sequence>
<dbReference type="Proteomes" id="UP001153076">
    <property type="component" value="Unassembled WGS sequence"/>
</dbReference>
<proteinExistence type="predicted"/>
<feature type="region of interest" description="Disordered" evidence="1">
    <location>
        <begin position="1"/>
        <end position="31"/>
    </location>
</feature>
<protein>
    <submittedName>
        <fullName evidence="2">Uncharacterized protein</fullName>
    </submittedName>
</protein>